<dbReference type="SUPFAM" id="SSF117143">
    <property type="entry name" value="Flagellar hook protein flgE"/>
    <property type="match status" value="1"/>
</dbReference>
<evidence type="ECO:0000256" key="3">
    <source>
        <dbReference type="ARBA" id="ARBA00023143"/>
    </source>
</evidence>
<proteinExistence type="inferred from homology"/>
<dbReference type="EMBL" id="BSNE01000014">
    <property type="protein sequence ID" value="GLQ03479.1"/>
    <property type="molecule type" value="Genomic_DNA"/>
</dbReference>
<reference evidence="10" key="2">
    <citation type="submission" date="2023-01" db="EMBL/GenBank/DDBJ databases">
        <title>Draft genome sequence of Pseudoalteromonas tetraodonis strain NBRC 103034.</title>
        <authorList>
            <person name="Sun Q."/>
            <person name="Mori K."/>
        </authorList>
    </citation>
    <scope>NUCLEOTIDE SEQUENCE</scope>
    <source>
        <strain evidence="10">NBRC 103034</strain>
    </source>
</reference>
<evidence type="ECO:0000256" key="5">
    <source>
        <dbReference type="ARBA" id="ARBA00040228"/>
    </source>
</evidence>
<reference evidence="10" key="1">
    <citation type="journal article" date="2014" name="Int. J. Syst. Evol. Microbiol.">
        <title>Complete genome sequence of Corynebacterium casei LMG S-19264T (=DSM 44701T), isolated from a smear-ripened cheese.</title>
        <authorList>
            <consortium name="US DOE Joint Genome Institute (JGI-PGF)"/>
            <person name="Walter F."/>
            <person name="Albersmeier A."/>
            <person name="Kalinowski J."/>
            <person name="Ruckert C."/>
        </authorList>
    </citation>
    <scope>NUCLEOTIDE SEQUENCE</scope>
    <source>
        <strain evidence="10">NBRC 103034</strain>
    </source>
</reference>
<comment type="similarity">
    <text evidence="2 6">Belongs to the flagella basal body rod proteins family.</text>
</comment>
<evidence type="ECO:0000256" key="2">
    <source>
        <dbReference type="ARBA" id="ARBA00009677"/>
    </source>
</evidence>
<accession>A0AA37S3D4</accession>
<keyword evidence="3 6" id="KW-0975">Bacterial flagellum</keyword>
<dbReference type="PANTHER" id="PTHR30435">
    <property type="entry name" value="FLAGELLAR PROTEIN"/>
    <property type="match status" value="1"/>
</dbReference>
<evidence type="ECO:0000313" key="10">
    <source>
        <dbReference type="EMBL" id="GLQ03479.1"/>
    </source>
</evidence>
<protein>
    <recommendedName>
        <fullName evidence="5 6">Flagellar basal-body rod protein FlgF</fullName>
    </recommendedName>
</protein>
<dbReference type="GO" id="GO:0030694">
    <property type="term" value="C:bacterial-type flagellum basal body, rod"/>
    <property type="evidence" value="ECO:0007669"/>
    <property type="project" value="UniProtKB-UniRule"/>
</dbReference>
<dbReference type="Pfam" id="PF00460">
    <property type="entry name" value="Flg_bb_rod"/>
    <property type="match status" value="1"/>
</dbReference>
<evidence type="ECO:0000313" key="11">
    <source>
        <dbReference type="Proteomes" id="UP001161408"/>
    </source>
</evidence>
<feature type="domain" description="Flagellar basal body rod protein N-terminal" evidence="7">
    <location>
        <begin position="5"/>
        <end position="35"/>
    </location>
</feature>
<dbReference type="Proteomes" id="UP001161408">
    <property type="component" value="Unassembled WGS sequence"/>
</dbReference>
<dbReference type="NCBIfam" id="NF009280">
    <property type="entry name" value="PRK12640.1"/>
    <property type="match status" value="1"/>
</dbReference>
<dbReference type="GeneID" id="99693592"/>
<dbReference type="InterPro" id="IPR020013">
    <property type="entry name" value="Flagellar_FlgE/F/G"/>
</dbReference>
<evidence type="ECO:0000259" key="7">
    <source>
        <dbReference type="Pfam" id="PF00460"/>
    </source>
</evidence>
<comment type="subunit">
    <text evidence="4 6">The basal body constitutes a major portion of the flagellar organelle and consists of five rings (E,L,P,S, and M) mounted on a central rod. The rod consists of about 26 subunits of FlgG in the distal portion, and FlgB, FlgC and FlgF are thought to build up the proximal portion of the rod with about 6 subunits each.</text>
</comment>
<dbReference type="RefSeq" id="WP_013464382.1">
    <property type="nucleotide sequence ID" value="NZ_BJXY01000021.1"/>
</dbReference>
<dbReference type="InterPro" id="IPR053967">
    <property type="entry name" value="LlgE_F_G-like_D1"/>
</dbReference>
<sequence>MEKLIYTAVSGAELNNTALRVAANNLANVSTVGFKADLEQAQSMMVQGEGFRTRYHAQLTPVTTDLSSGPIMDTGRNLDIALSNGGYLEVMDDNGEPAYTRAGNLVVDADGFVTVNGRRVQGDGGDIQLPEFGDIEIGSNGMINLTPIGGGVIAEDAQIKLASTDANLIKGADGLLRANDLQPLEADETITVRTGALEGSNVNAVAEMIKTMNISRQFEMNVKMMKSADELATSGNKLISGRG</sequence>
<evidence type="ECO:0000256" key="1">
    <source>
        <dbReference type="ARBA" id="ARBA00004117"/>
    </source>
</evidence>
<keyword evidence="10" id="KW-0966">Cell projection</keyword>
<evidence type="ECO:0000256" key="4">
    <source>
        <dbReference type="ARBA" id="ARBA00038560"/>
    </source>
</evidence>
<comment type="subcellular location">
    <subcellularLocation>
        <location evidence="1 6">Bacterial flagellum basal body</location>
    </subcellularLocation>
</comment>
<evidence type="ECO:0000259" key="8">
    <source>
        <dbReference type="Pfam" id="PF06429"/>
    </source>
</evidence>
<name>A0AA37S3D4_9GAMM</name>
<comment type="caution">
    <text evidence="10">The sequence shown here is derived from an EMBL/GenBank/DDBJ whole genome shotgun (WGS) entry which is preliminary data.</text>
</comment>
<organism evidence="10 11">
    <name type="scientific">Pseudoalteromonas tetraodonis GFC</name>
    <dbReference type="NCBI Taxonomy" id="1315271"/>
    <lineage>
        <taxon>Bacteria</taxon>
        <taxon>Pseudomonadati</taxon>
        <taxon>Pseudomonadota</taxon>
        <taxon>Gammaproteobacteria</taxon>
        <taxon>Alteromonadales</taxon>
        <taxon>Pseudoalteromonadaceae</taxon>
        <taxon>Pseudoalteromonas</taxon>
    </lineage>
</organism>
<keyword evidence="11" id="KW-1185">Reference proteome</keyword>
<gene>
    <name evidence="10" type="ORF">GCM10007914_23600</name>
</gene>
<dbReference type="InterPro" id="IPR019776">
    <property type="entry name" value="Flagellar_basal_body_rod_CS"/>
</dbReference>
<evidence type="ECO:0000259" key="9">
    <source>
        <dbReference type="Pfam" id="PF22692"/>
    </source>
</evidence>
<dbReference type="PROSITE" id="PS00588">
    <property type="entry name" value="FLAGELLA_BB_ROD"/>
    <property type="match status" value="1"/>
</dbReference>
<dbReference type="InterPro" id="IPR001444">
    <property type="entry name" value="Flag_bb_rod_N"/>
</dbReference>
<keyword evidence="10" id="KW-0969">Cilium</keyword>
<dbReference type="NCBIfam" id="TIGR03506">
    <property type="entry name" value="FlgEFG_subfam"/>
    <property type="match status" value="1"/>
</dbReference>
<dbReference type="PANTHER" id="PTHR30435:SF18">
    <property type="entry name" value="FLAGELLAR BASAL-BODY ROD PROTEIN FLGF"/>
    <property type="match status" value="1"/>
</dbReference>
<feature type="domain" description="Flagellar hook protein FlgE/F/G-like D1" evidence="9">
    <location>
        <begin position="83"/>
        <end position="144"/>
    </location>
</feature>
<evidence type="ECO:0000256" key="6">
    <source>
        <dbReference type="RuleBase" id="RU362116"/>
    </source>
</evidence>
<dbReference type="InterPro" id="IPR037925">
    <property type="entry name" value="FlgE/F/G-like"/>
</dbReference>
<dbReference type="AlphaFoldDB" id="A0AA37S3D4"/>
<dbReference type="Pfam" id="PF06429">
    <property type="entry name" value="Flg_bbr_C"/>
    <property type="match status" value="1"/>
</dbReference>
<dbReference type="Pfam" id="PF22692">
    <property type="entry name" value="LlgE_F_G_D1"/>
    <property type="match status" value="1"/>
</dbReference>
<keyword evidence="10" id="KW-0282">Flagellum</keyword>
<dbReference type="InterPro" id="IPR010930">
    <property type="entry name" value="Flg_bb/hook_C_dom"/>
</dbReference>
<dbReference type="GO" id="GO:0071978">
    <property type="term" value="P:bacterial-type flagellum-dependent swarming motility"/>
    <property type="evidence" value="ECO:0007669"/>
    <property type="project" value="TreeGrafter"/>
</dbReference>
<feature type="domain" description="Flagellar basal-body/hook protein C-terminal" evidence="8">
    <location>
        <begin position="194"/>
        <end position="238"/>
    </location>
</feature>